<reference evidence="7 8" key="1">
    <citation type="submission" date="2021-10" db="EMBL/GenBank/DDBJ databases">
        <title>Anaerobic single-cell dispensing facilitates the cultivation of human gut bacteria.</title>
        <authorList>
            <person name="Afrizal A."/>
        </authorList>
    </citation>
    <scope>NUCLEOTIDE SEQUENCE [LARGE SCALE GENOMIC DNA]</scope>
    <source>
        <strain evidence="7 8">CLA-AA-H224</strain>
    </source>
</reference>
<dbReference type="SUPFAM" id="SSF47384">
    <property type="entry name" value="Homodimeric domain of signal transducing histidine kinase"/>
    <property type="match status" value="1"/>
</dbReference>
<dbReference type="CDD" id="cd00075">
    <property type="entry name" value="HATPase"/>
    <property type="match status" value="1"/>
</dbReference>
<evidence type="ECO:0000256" key="2">
    <source>
        <dbReference type="ARBA" id="ARBA00012438"/>
    </source>
</evidence>
<dbReference type="SMART" id="SM00387">
    <property type="entry name" value="HATPase_c"/>
    <property type="match status" value="1"/>
</dbReference>
<comment type="catalytic activity">
    <reaction evidence="1">
        <text>ATP + protein L-histidine = ADP + protein N-phospho-L-histidine.</text>
        <dbReference type="EC" id="2.7.13.3"/>
    </reaction>
</comment>
<keyword evidence="5" id="KW-0902">Two-component regulatory system</keyword>
<name>A0AAE3E5B6_9FIRM</name>
<dbReference type="PRINTS" id="PR00344">
    <property type="entry name" value="BCTRLSENSOR"/>
</dbReference>
<keyword evidence="4 7" id="KW-0418">Kinase</keyword>
<dbReference type="EMBL" id="JAJEQN010000038">
    <property type="protein sequence ID" value="MCC2222513.1"/>
    <property type="molecule type" value="Genomic_DNA"/>
</dbReference>
<evidence type="ECO:0000256" key="5">
    <source>
        <dbReference type="ARBA" id="ARBA00023012"/>
    </source>
</evidence>
<dbReference type="GO" id="GO:0000155">
    <property type="term" value="F:phosphorelay sensor kinase activity"/>
    <property type="evidence" value="ECO:0007669"/>
    <property type="project" value="InterPro"/>
</dbReference>
<dbReference type="PROSITE" id="PS50109">
    <property type="entry name" value="HIS_KIN"/>
    <property type="match status" value="1"/>
</dbReference>
<dbReference type="Gene3D" id="3.30.565.10">
    <property type="entry name" value="Histidine kinase-like ATPase, C-terminal domain"/>
    <property type="match status" value="1"/>
</dbReference>
<dbReference type="EC" id="2.7.13.3" evidence="2"/>
<evidence type="ECO:0000256" key="1">
    <source>
        <dbReference type="ARBA" id="ARBA00000085"/>
    </source>
</evidence>
<evidence type="ECO:0000313" key="8">
    <source>
        <dbReference type="Proteomes" id="UP001198200"/>
    </source>
</evidence>
<keyword evidence="4 7" id="KW-0808">Transferase</keyword>
<protein>
    <recommendedName>
        <fullName evidence="2">histidine kinase</fullName>
        <ecNumber evidence="2">2.7.13.3</ecNumber>
    </recommendedName>
</protein>
<evidence type="ECO:0000256" key="3">
    <source>
        <dbReference type="ARBA" id="ARBA00022553"/>
    </source>
</evidence>
<proteinExistence type="predicted"/>
<dbReference type="InterPro" id="IPR003594">
    <property type="entry name" value="HATPase_dom"/>
</dbReference>
<gene>
    <name evidence="7" type="ORF">LKD48_12880</name>
</gene>
<organism evidence="7 8">
    <name type="scientific">Anthropogastromicrobium aceti</name>
    <dbReference type="NCBI Taxonomy" id="2981768"/>
    <lineage>
        <taxon>Bacteria</taxon>
        <taxon>Bacillati</taxon>
        <taxon>Bacillota</taxon>
        <taxon>Clostridia</taxon>
        <taxon>Lachnospirales</taxon>
        <taxon>Lachnospiraceae</taxon>
        <taxon>Anthropogastromicrobium</taxon>
    </lineage>
</organism>
<keyword evidence="8" id="KW-1185">Reference proteome</keyword>
<dbReference type="Proteomes" id="UP001198200">
    <property type="component" value="Unassembled WGS sequence"/>
</dbReference>
<sequence length="221" mass="24480">MNDQTYFLTNAAHELQTLLSLLCSSIQAIEAAHPEVRCYRYWPELSSDCRLMTKLLRDLTDYSMSDQLTKQRSDLCNLLRRAYLSCLPLTEGTNKTLTYTSRVSCAYMPLDSPKMMEALLNLIVNALDAVSDNGSVQIILTKSNEQFVVSIIDDGCGIAPKQLLTIFHPFTTTKPDGTGLGLPVAKRIIEGHGGHIRVISAPNQGATFTFLLPCSFSSDRK</sequence>
<evidence type="ECO:0000313" key="7">
    <source>
        <dbReference type="EMBL" id="MCC2222513.1"/>
    </source>
</evidence>
<dbReference type="Pfam" id="PF02518">
    <property type="entry name" value="HATPase_c"/>
    <property type="match status" value="1"/>
</dbReference>
<dbReference type="InterPro" id="IPR005467">
    <property type="entry name" value="His_kinase_dom"/>
</dbReference>
<evidence type="ECO:0000259" key="6">
    <source>
        <dbReference type="PROSITE" id="PS50109"/>
    </source>
</evidence>
<feature type="domain" description="Histidine kinase" evidence="6">
    <location>
        <begin position="10"/>
        <end position="216"/>
    </location>
</feature>
<dbReference type="InterPro" id="IPR036890">
    <property type="entry name" value="HATPase_C_sf"/>
</dbReference>
<dbReference type="InterPro" id="IPR004358">
    <property type="entry name" value="Sig_transdc_His_kin-like_C"/>
</dbReference>
<evidence type="ECO:0000256" key="4">
    <source>
        <dbReference type="ARBA" id="ARBA00022777"/>
    </source>
</evidence>
<dbReference type="RefSeq" id="WP_308732204.1">
    <property type="nucleotide sequence ID" value="NZ_JAJEQN010000038.1"/>
</dbReference>
<accession>A0AAE3E5B6</accession>
<comment type="caution">
    <text evidence="7">The sequence shown here is derived from an EMBL/GenBank/DDBJ whole genome shotgun (WGS) entry which is preliminary data.</text>
</comment>
<keyword evidence="3" id="KW-0597">Phosphoprotein</keyword>
<dbReference type="SUPFAM" id="SSF55874">
    <property type="entry name" value="ATPase domain of HSP90 chaperone/DNA topoisomerase II/histidine kinase"/>
    <property type="match status" value="1"/>
</dbReference>
<dbReference type="AlphaFoldDB" id="A0AAE3E5B6"/>
<dbReference type="InterPro" id="IPR036097">
    <property type="entry name" value="HisK_dim/P_sf"/>
</dbReference>
<dbReference type="PANTHER" id="PTHR43547">
    <property type="entry name" value="TWO-COMPONENT HISTIDINE KINASE"/>
    <property type="match status" value="1"/>
</dbReference>
<dbReference type="PANTHER" id="PTHR43547:SF2">
    <property type="entry name" value="HYBRID SIGNAL TRANSDUCTION HISTIDINE KINASE C"/>
    <property type="match status" value="1"/>
</dbReference>